<reference evidence="3 4" key="1">
    <citation type="submission" date="2018-08" db="EMBL/GenBank/DDBJ databases">
        <authorList>
            <person name="Khan S.A."/>
        </authorList>
    </citation>
    <scope>NUCLEOTIDE SEQUENCE [LARGE SCALE GENOMIC DNA]</scope>
    <source>
        <strain evidence="3 4">GTF-13</strain>
    </source>
</reference>
<feature type="domain" description="Rhodanese" evidence="2">
    <location>
        <begin position="47"/>
        <end position="137"/>
    </location>
</feature>
<dbReference type="PANTHER" id="PTHR43031:SF18">
    <property type="entry name" value="RHODANESE-RELATED SULFURTRANSFERASES"/>
    <property type="match status" value="1"/>
</dbReference>
<dbReference type="Pfam" id="PF00581">
    <property type="entry name" value="Rhodanese"/>
    <property type="match status" value="1"/>
</dbReference>
<dbReference type="Proteomes" id="UP000280792">
    <property type="component" value="Unassembled WGS sequence"/>
</dbReference>
<evidence type="ECO:0000259" key="2">
    <source>
        <dbReference type="PROSITE" id="PS50206"/>
    </source>
</evidence>
<dbReference type="PROSITE" id="PS50206">
    <property type="entry name" value="RHODANESE_3"/>
    <property type="match status" value="1"/>
</dbReference>
<keyword evidence="1" id="KW-0472">Membrane</keyword>
<evidence type="ECO:0000256" key="1">
    <source>
        <dbReference type="SAM" id="Phobius"/>
    </source>
</evidence>
<dbReference type="RefSeq" id="WP_125017472.1">
    <property type="nucleotide sequence ID" value="NZ_QWEZ01000002.1"/>
</dbReference>
<dbReference type="InterPro" id="IPR036873">
    <property type="entry name" value="Rhodanese-like_dom_sf"/>
</dbReference>
<dbReference type="InterPro" id="IPR001763">
    <property type="entry name" value="Rhodanese-like_dom"/>
</dbReference>
<dbReference type="SUPFAM" id="SSF52821">
    <property type="entry name" value="Rhodanese/Cell cycle control phosphatase"/>
    <property type="match status" value="1"/>
</dbReference>
<dbReference type="AlphaFoldDB" id="A0A3P3VN87"/>
<evidence type="ECO:0000313" key="3">
    <source>
        <dbReference type="EMBL" id="RRJ83106.1"/>
    </source>
</evidence>
<keyword evidence="4" id="KW-1185">Reference proteome</keyword>
<feature type="transmembrane region" description="Helical" evidence="1">
    <location>
        <begin position="12"/>
        <end position="28"/>
    </location>
</feature>
<dbReference type="Gene3D" id="3.40.250.10">
    <property type="entry name" value="Rhodanese-like domain"/>
    <property type="match status" value="1"/>
</dbReference>
<accession>A0A3P3VN87</accession>
<dbReference type="SMART" id="SM00450">
    <property type="entry name" value="RHOD"/>
    <property type="match status" value="1"/>
</dbReference>
<proteinExistence type="predicted"/>
<sequence length="139" mass="14978">MEKLLDFIANNPILVSTFLGLLTLLLWTESRKGGKTVTTQQATRLINNDNALVLDVREKKEFSNGHIVESMNIPYAKLGERISELGSDKSRPVIVVDAAGQHAGIAGKTLVAGGFTRVVRLGGGLNAWKGENLPLVKKG</sequence>
<reference evidence="3 4" key="2">
    <citation type="submission" date="2018-12" db="EMBL/GenBank/DDBJ databases">
        <title>Simiduia agarivorans gen. nov., sp. nov., a marine, agarolytic bacterium isolated from shallow coastal water from Keelung, Taiwan.</title>
        <authorList>
            <person name="Shieh W.Y."/>
        </authorList>
    </citation>
    <scope>NUCLEOTIDE SEQUENCE [LARGE SCALE GENOMIC DNA]</scope>
    <source>
        <strain evidence="3 4">GTF-13</strain>
    </source>
</reference>
<keyword evidence="1" id="KW-1133">Transmembrane helix</keyword>
<dbReference type="CDD" id="cd00158">
    <property type="entry name" value="RHOD"/>
    <property type="match status" value="1"/>
</dbReference>
<evidence type="ECO:0000313" key="4">
    <source>
        <dbReference type="Proteomes" id="UP000280792"/>
    </source>
</evidence>
<dbReference type="InterPro" id="IPR050229">
    <property type="entry name" value="GlpE_sulfurtransferase"/>
</dbReference>
<protein>
    <submittedName>
        <fullName evidence="3">Rhodanese-like domain-containing protein</fullName>
    </submittedName>
</protein>
<dbReference type="PANTHER" id="PTHR43031">
    <property type="entry name" value="FAD-DEPENDENT OXIDOREDUCTASE"/>
    <property type="match status" value="1"/>
</dbReference>
<name>A0A3P3VN87_9GAMM</name>
<keyword evidence="1" id="KW-0812">Transmembrane</keyword>
<organism evidence="3 4">
    <name type="scientific">Aestuariirhabdus litorea</name>
    <dbReference type="NCBI Taxonomy" id="2528527"/>
    <lineage>
        <taxon>Bacteria</taxon>
        <taxon>Pseudomonadati</taxon>
        <taxon>Pseudomonadota</taxon>
        <taxon>Gammaproteobacteria</taxon>
        <taxon>Oceanospirillales</taxon>
        <taxon>Aestuariirhabdaceae</taxon>
        <taxon>Aestuariirhabdus</taxon>
    </lineage>
</organism>
<dbReference type="EMBL" id="QWEZ01000002">
    <property type="protein sequence ID" value="RRJ83106.1"/>
    <property type="molecule type" value="Genomic_DNA"/>
</dbReference>
<gene>
    <name evidence="3" type="ORF">D0544_14805</name>
</gene>
<comment type="caution">
    <text evidence="3">The sequence shown here is derived from an EMBL/GenBank/DDBJ whole genome shotgun (WGS) entry which is preliminary data.</text>
</comment>